<dbReference type="Pfam" id="PF00010">
    <property type="entry name" value="HLH"/>
    <property type="match status" value="1"/>
</dbReference>
<dbReference type="AlphaFoldDB" id="A0A0R3WBL0"/>
<feature type="domain" description="BHLH" evidence="2">
    <location>
        <begin position="99"/>
        <end position="158"/>
    </location>
</feature>
<feature type="compositionally biased region" description="Polar residues" evidence="1">
    <location>
        <begin position="288"/>
        <end position="301"/>
    </location>
</feature>
<dbReference type="SUPFAM" id="SSF47459">
    <property type="entry name" value="HLH, helix-loop-helix DNA-binding domain"/>
    <property type="match status" value="1"/>
</dbReference>
<dbReference type="PROSITE" id="PS50888">
    <property type="entry name" value="BHLH"/>
    <property type="match status" value="1"/>
</dbReference>
<reference evidence="5" key="1">
    <citation type="submission" date="2017-02" db="UniProtKB">
        <authorList>
            <consortium name="WormBaseParasite"/>
        </authorList>
    </citation>
    <scope>IDENTIFICATION</scope>
</reference>
<evidence type="ECO:0000256" key="1">
    <source>
        <dbReference type="SAM" id="MobiDB-lite"/>
    </source>
</evidence>
<dbReference type="OrthoDB" id="6264573at2759"/>
<evidence type="ECO:0000259" key="2">
    <source>
        <dbReference type="PROSITE" id="PS50888"/>
    </source>
</evidence>
<dbReference type="GO" id="GO:0046983">
    <property type="term" value="F:protein dimerization activity"/>
    <property type="evidence" value="ECO:0007669"/>
    <property type="project" value="InterPro"/>
</dbReference>
<gene>
    <name evidence="3" type="ORF">TASK_LOCUS8034</name>
</gene>
<dbReference type="Pfam" id="PF19003">
    <property type="entry name" value="DUF5732"/>
    <property type="match status" value="1"/>
</dbReference>
<dbReference type="EMBL" id="UYRS01018717">
    <property type="protein sequence ID" value="VDK39446.1"/>
    <property type="molecule type" value="Genomic_DNA"/>
</dbReference>
<dbReference type="InterPro" id="IPR043790">
    <property type="entry name" value="DUF5732"/>
</dbReference>
<evidence type="ECO:0000313" key="5">
    <source>
        <dbReference type="WBParaSite" id="TASK_0000803301-mRNA-1"/>
    </source>
</evidence>
<protein>
    <submittedName>
        <fullName evidence="5">BHLH domain-containing protein</fullName>
    </submittedName>
</protein>
<dbReference type="WBParaSite" id="TASK_0000803301-mRNA-1">
    <property type="protein sequence ID" value="TASK_0000803301-mRNA-1"/>
    <property type="gene ID" value="TASK_0000803301"/>
</dbReference>
<feature type="compositionally biased region" description="Low complexity" evidence="1">
    <location>
        <begin position="268"/>
        <end position="287"/>
    </location>
</feature>
<name>A0A0R3WBL0_TAEAS</name>
<dbReference type="Gene3D" id="4.10.280.10">
    <property type="entry name" value="Helix-loop-helix DNA-binding domain"/>
    <property type="match status" value="1"/>
</dbReference>
<sequence length="310" mass="34534">MDFKYRVFFAPTGCPPCSASLPRQQRSHQQPYQPVYVIPLGAAAAPVEPIIVEPASITRPTSYPLVPTIAPKLDALVASSSGAVKGRRPLFPLDDREMRRRVKKQNMERRRRACISDKLAALHSLVVSLVGEEPQQRSQQRTEITDILNQCVRVLQGLSELVKSEPELQLKLRRLELPSAKESLEKHRRRRQSSTSMLKGKVMEKENESPHASGLKGVDQNRMATTSTPLATPPLLSTPSRQQHECPLKASCRKRESTDSGLDCHTFPSPEAVAVSSPSTPSTSSSPLVKTQSFKRFQKSSPPDIWRPYL</sequence>
<proteinExistence type="predicted"/>
<organism evidence="5">
    <name type="scientific">Taenia asiatica</name>
    <name type="common">Asian tapeworm</name>
    <dbReference type="NCBI Taxonomy" id="60517"/>
    <lineage>
        <taxon>Eukaryota</taxon>
        <taxon>Metazoa</taxon>
        <taxon>Spiralia</taxon>
        <taxon>Lophotrochozoa</taxon>
        <taxon>Platyhelminthes</taxon>
        <taxon>Cestoda</taxon>
        <taxon>Eucestoda</taxon>
        <taxon>Cyclophyllidea</taxon>
        <taxon>Taeniidae</taxon>
        <taxon>Taenia</taxon>
    </lineage>
</organism>
<keyword evidence="4" id="KW-1185">Reference proteome</keyword>
<reference evidence="3 4" key="2">
    <citation type="submission" date="2018-11" db="EMBL/GenBank/DDBJ databases">
        <authorList>
            <consortium name="Pathogen Informatics"/>
        </authorList>
    </citation>
    <scope>NUCLEOTIDE SEQUENCE [LARGE SCALE GENOMIC DNA]</scope>
</reference>
<feature type="compositionally biased region" description="Basic and acidic residues" evidence="1">
    <location>
        <begin position="242"/>
        <end position="258"/>
    </location>
</feature>
<dbReference type="Proteomes" id="UP000282613">
    <property type="component" value="Unassembled WGS sequence"/>
</dbReference>
<accession>A0A0R3WBL0</accession>
<dbReference type="InterPro" id="IPR036638">
    <property type="entry name" value="HLH_DNA-bd_sf"/>
</dbReference>
<evidence type="ECO:0000313" key="3">
    <source>
        <dbReference type="EMBL" id="VDK39446.1"/>
    </source>
</evidence>
<feature type="compositionally biased region" description="Low complexity" evidence="1">
    <location>
        <begin position="224"/>
        <end position="240"/>
    </location>
</feature>
<dbReference type="InterPro" id="IPR011598">
    <property type="entry name" value="bHLH_dom"/>
</dbReference>
<feature type="region of interest" description="Disordered" evidence="1">
    <location>
        <begin position="181"/>
        <end position="310"/>
    </location>
</feature>
<evidence type="ECO:0000313" key="4">
    <source>
        <dbReference type="Proteomes" id="UP000282613"/>
    </source>
</evidence>